<keyword evidence="3" id="KW-1185">Reference proteome</keyword>
<evidence type="ECO:0000256" key="1">
    <source>
        <dbReference type="SAM" id="SignalP"/>
    </source>
</evidence>
<name>A0ABR1J6E2_9AGAR</name>
<evidence type="ECO:0000313" key="2">
    <source>
        <dbReference type="EMBL" id="KAK7452126.1"/>
    </source>
</evidence>
<protein>
    <submittedName>
        <fullName evidence="2">Uncharacterized protein</fullName>
    </submittedName>
</protein>
<dbReference type="EMBL" id="JBANRG010000029">
    <property type="protein sequence ID" value="KAK7452126.1"/>
    <property type="molecule type" value="Genomic_DNA"/>
</dbReference>
<accession>A0ABR1J6E2</accession>
<gene>
    <name evidence="2" type="ORF">VKT23_012232</name>
</gene>
<feature type="signal peptide" evidence="1">
    <location>
        <begin position="1"/>
        <end position="16"/>
    </location>
</feature>
<sequence>MNFLPFFILFASSAAAINITITSPTSRDVWRIGEKRSVIWNTDDLNSTGRITLASDSLPKVPSYNALVLVPSVNLADSIAEVTVPSVPTPLDNYYIVIWTSPQLQDAYSGKRFAIES</sequence>
<feature type="chain" id="PRO_5047089209" evidence="1">
    <location>
        <begin position="17"/>
        <end position="117"/>
    </location>
</feature>
<comment type="caution">
    <text evidence="2">The sequence shown here is derived from an EMBL/GenBank/DDBJ whole genome shotgun (WGS) entry which is preliminary data.</text>
</comment>
<keyword evidence="1" id="KW-0732">Signal</keyword>
<reference evidence="2 3" key="1">
    <citation type="submission" date="2024-01" db="EMBL/GenBank/DDBJ databases">
        <title>A draft genome for the cacao thread blight pathogen Marasmiellus scandens.</title>
        <authorList>
            <person name="Baruah I.K."/>
            <person name="Leung J."/>
            <person name="Bukari Y."/>
            <person name="Amoako-Attah I."/>
            <person name="Meinhardt L.W."/>
            <person name="Bailey B.A."/>
            <person name="Cohen S.P."/>
        </authorList>
    </citation>
    <scope>NUCLEOTIDE SEQUENCE [LARGE SCALE GENOMIC DNA]</scope>
    <source>
        <strain evidence="2 3">GH-19</strain>
    </source>
</reference>
<organism evidence="2 3">
    <name type="scientific">Marasmiellus scandens</name>
    <dbReference type="NCBI Taxonomy" id="2682957"/>
    <lineage>
        <taxon>Eukaryota</taxon>
        <taxon>Fungi</taxon>
        <taxon>Dikarya</taxon>
        <taxon>Basidiomycota</taxon>
        <taxon>Agaricomycotina</taxon>
        <taxon>Agaricomycetes</taxon>
        <taxon>Agaricomycetidae</taxon>
        <taxon>Agaricales</taxon>
        <taxon>Marasmiineae</taxon>
        <taxon>Omphalotaceae</taxon>
        <taxon>Marasmiellus</taxon>
    </lineage>
</organism>
<dbReference type="Proteomes" id="UP001498398">
    <property type="component" value="Unassembled WGS sequence"/>
</dbReference>
<proteinExistence type="predicted"/>
<evidence type="ECO:0000313" key="3">
    <source>
        <dbReference type="Proteomes" id="UP001498398"/>
    </source>
</evidence>